<sequence>MSRSPTIASISIATPRLRSSRLSLDSLIIDDERVIPKPDDSTKMIRPNQGRWLSPFFQAASDLRSSNLNWKLWIITVLLAVGFMLTLSLLLMSTLYGEYWVSVGCGINGFFSPFRTQPNRLAISQFFQINIGLGSLTFTEAKVIDIIWDSVVGRVGQVCLALVSWRVFADCATVSLTTRPLSFTAFHTIFLDSEPSIFSAWNVTKSFISQKRLASKVVSAFIIFTMFFILAWPTLASAATGYVPITRAVVREQLEGGKTDPNLIAFSGFQHVAYIIHDFWRINTLNTSLIVYNTLYPCDLLDFPESSSSCSLIWSVSNYTSEYGFYGLSNKSSRFMDVQLEPPALNIEACSVLPPSDHYYYGEHVLYGRDWIDPRNQSGSFRPFNDVSRNAWAYSNKTYYLADIIAGGSCTPETDVGCVPSILK</sequence>
<proteinExistence type="predicted"/>
<dbReference type="EMBL" id="JAPDGR010000451">
    <property type="protein sequence ID" value="KAJ2990117.1"/>
    <property type="molecule type" value="Genomic_DNA"/>
</dbReference>
<name>A0ACC1PDN8_9PEZI</name>
<reference evidence="1" key="1">
    <citation type="submission" date="2022-10" db="EMBL/GenBank/DDBJ databases">
        <title>Genome Sequence of Xylaria curta.</title>
        <authorList>
            <person name="Buettner E."/>
        </authorList>
    </citation>
    <scope>NUCLEOTIDE SEQUENCE</scope>
    <source>
        <strain evidence="1">Babe10</strain>
    </source>
</reference>
<dbReference type="Proteomes" id="UP001143856">
    <property type="component" value="Unassembled WGS sequence"/>
</dbReference>
<comment type="caution">
    <text evidence="1">The sequence shown here is derived from an EMBL/GenBank/DDBJ whole genome shotgun (WGS) entry which is preliminary data.</text>
</comment>
<evidence type="ECO:0000313" key="1">
    <source>
        <dbReference type="EMBL" id="KAJ2990117.1"/>
    </source>
</evidence>
<evidence type="ECO:0000313" key="2">
    <source>
        <dbReference type="Proteomes" id="UP001143856"/>
    </source>
</evidence>
<keyword evidence="2" id="KW-1185">Reference proteome</keyword>
<protein>
    <submittedName>
        <fullName evidence="1">Uncharacterized protein</fullName>
    </submittedName>
</protein>
<organism evidence="1 2">
    <name type="scientific">Xylaria curta</name>
    <dbReference type="NCBI Taxonomy" id="42375"/>
    <lineage>
        <taxon>Eukaryota</taxon>
        <taxon>Fungi</taxon>
        <taxon>Dikarya</taxon>
        <taxon>Ascomycota</taxon>
        <taxon>Pezizomycotina</taxon>
        <taxon>Sordariomycetes</taxon>
        <taxon>Xylariomycetidae</taxon>
        <taxon>Xylariales</taxon>
        <taxon>Xylariaceae</taxon>
        <taxon>Xylaria</taxon>
    </lineage>
</organism>
<accession>A0ACC1PDN8</accession>
<gene>
    <name evidence="1" type="ORF">NUW58_g3113</name>
</gene>